<gene>
    <name evidence="4" type="ORF">METZ01_LOCUS276748</name>
</gene>
<keyword evidence="2" id="KW-0175">Coiled coil</keyword>
<dbReference type="InterPro" id="IPR002701">
    <property type="entry name" value="CM_II_prokaryot"/>
</dbReference>
<dbReference type="SMART" id="SM00830">
    <property type="entry name" value="CM_2"/>
    <property type="match status" value="1"/>
</dbReference>
<dbReference type="PROSITE" id="PS51168">
    <property type="entry name" value="CHORISMATE_MUT_2"/>
    <property type="match status" value="1"/>
</dbReference>
<dbReference type="InterPro" id="IPR036263">
    <property type="entry name" value="Chorismate_II_sf"/>
</dbReference>
<evidence type="ECO:0000259" key="3">
    <source>
        <dbReference type="PROSITE" id="PS51168"/>
    </source>
</evidence>
<dbReference type="InterPro" id="IPR036979">
    <property type="entry name" value="CM_dom_sf"/>
</dbReference>
<name>A0A382KFW4_9ZZZZ</name>
<organism evidence="4">
    <name type="scientific">marine metagenome</name>
    <dbReference type="NCBI Taxonomy" id="408172"/>
    <lineage>
        <taxon>unclassified sequences</taxon>
        <taxon>metagenomes</taxon>
        <taxon>ecological metagenomes</taxon>
    </lineage>
</organism>
<dbReference type="InterPro" id="IPR051331">
    <property type="entry name" value="Chorismate_mutase-related"/>
</dbReference>
<dbReference type="GO" id="GO:0009697">
    <property type="term" value="P:salicylic acid biosynthetic process"/>
    <property type="evidence" value="ECO:0007669"/>
    <property type="project" value="TreeGrafter"/>
</dbReference>
<evidence type="ECO:0000313" key="4">
    <source>
        <dbReference type="EMBL" id="SVC23894.1"/>
    </source>
</evidence>
<accession>A0A382KFW4</accession>
<feature type="domain" description="Chorismate mutase" evidence="3">
    <location>
        <begin position="52"/>
        <end position="139"/>
    </location>
</feature>
<dbReference type="PANTHER" id="PTHR38041:SF1">
    <property type="entry name" value="CHORISMATE MUTASE"/>
    <property type="match status" value="1"/>
</dbReference>
<sequence length="139" mass="16309">RKSITCFYIKLSFLIQVFPDCWNPLMEIVFIGNFGTSMQSFAFYTVIKAMNQEIKERLLQLRENIDEVDEELLKVLNRRAELVIEVGQIKQKENIQVLDPDRESQLMARLSTLNDGPIEDEMLKDLFQSIIDILKRLQV</sequence>
<feature type="coiled-coil region" evidence="2">
    <location>
        <begin position="51"/>
        <end position="78"/>
    </location>
</feature>
<proteinExistence type="predicted"/>
<dbReference type="Pfam" id="PF01817">
    <property type="entry name" value="CM_2"/>
    <property type="match status" value="1"/>
</dbReference>
<dbReference type="AlphaFoldDB" id="A0A382KFW4"/>
<dbReference type="GO" id="GO:0004106">
    <property type="term" value="F:chorismate mutase activity"/>
    <property type="evidence" value="ECO:0007669"/>
    <property type="project" value="InterPro"/>
</dbReference>
<dbReference type="EMBL" id="UINC01080705">
    <property type="protein sequence ID" value="SVC23894.1"/>
    <property type="molecule type" value="Genomic_DNA"/>
</dbReference>
<dbReference type="GO" id="GO:0046417">
    <property type="term" value="P:chorismate metabolic process"/>
    <property type="evidence" value="ECO:0007669"/>
    <property type="project" value="InterPro"/>
</dbReference>
<feature type="non-terminal residue" evidence="4">
    <location>
        <position position="1"/>
    </location>
</feature>
<dbReference type="Gene3D" id="1.20.59.10">
    <property type="entry name" value="Chorismate mutase"/>
    <property type="match status" value="1"/>
</dbReference>
<dbReference type="PANTHER" id="PTHR38041">
    <property type="entry name" value="CHORISMATE MUTASE"/>
    <property type="match status" value="1"/>
</dbReference>
<protein>
    <recommendedName>
        <fullName evidence="3">Chorismate mutase domain-containing protein</fullName>
    </recommendedName>
</protein>
<dbReference type="SUPFAM" id="SSF48600">
    <property type="entry name" value="Chorismate mutase II"/>
    <property type="match status" value="1"/>
</dbReference>
<reference evidence="4" key="1">
    <citation type="submission" date="2018-05" db="EMBL/GenBank/DDBJ databases">
        <authorList>
            <person name="Lanie J.A."/>
            <person name="Ng W.-L."/>
            <person name="Kazmierczak K.M."/>
            <person name="Andrzejewski T.M."/>
            <person name="Davidsen T.M."/>
            <person name="Wayne K.J."/>
            <person name="Tettelin H."/>
            <person name="Glass J.I."/>
            <person name="Rusch D."/>
            <person name="Podicherti R."/>
            <person name="Tsui H.-C.T."/>
            <person name="Winkler M.E."/>
        </authorList>
    </citation>
    <scope>NUCLEOTIDE SEQUENCE</scope>
</reference>
<evidence type="ECO:0000256" key="1">
    <source>
        <dbReference type="ARBA" id="ARBA00023235"/>
    </source>
</evidence>
<evidence type="ECO:0000256" key="2">
    <source>
        <dbReference type="SAM" id="Coils"/>
    </source>
</evidence>
<keyword evidence="1" id="KW-0413">Isomerase</keyword>